<dbReference type="InterPro" id="IPR001173">
    <property type="entry name" value="Glyco_trans_2-like"/>
</dbReference>
<dbReference type="Pfam" id="PF00535">
    <property type="entry name" value="Glycos_transf_2"/>
    <property type="match status" value="1"/>
</dbReference>
<name>A0A2K8UD00_9GAMM</name>
<evidence type="ECO:0000313" key="2">
    <source>
        <dbReference type="EMBL" id="AUB83460.1"/>
    </source>
</evidence>
<dbReference type="PANTHER" id="PTHR43685">
    <property type="entry name" value="GLYCOSYLTRANSFERASE"/>
    <property type="match status" value="1"/>
</dbReference>
<protein>
    <recommendedName>
        <fullName evidence="1">Glycosyltransferase 2-like domain-containing protein</fullName>
    </recommendedName>
</protein>
<reference evidence="2 3" key="1">
    <citation type="submission" date="2017-03" db="EMBL/GenBank/DDBJ databases">
        <title>Complete genome sequence of Candidatus 'Thiodictyon syntrophicum' sp. nov. strain Cad16T, a photolithoautotroph purple sulfur bacterium isolated from an alpine meromictic lake.</title>
        <authorList>
            <person name="Luedin S.M."/>
            <person name="Pothier J.F."/>
            <person name="Danza F."/>
            <person name="Storelli N."/>
            <person name="Wittwer M."/>
            <person name="Tonolla M."/>
        </authorList>
    </citation>
    <scope>NUCLEOTIDE SEQUENCE [LARGE SCALE GENOMIC DNA]</scope>
    <source>
        <strain evidence="2 3">Cad16T</strain>
    </source>
</reference>
<accession>A0A2K8UD00</accession>
<dbReference type="Gene3D" id="3.90.550.10">
    <property type="entry name" value="Spore Coat Polysaccharide Biosynthesis Protein SpsA, Chain A"/>
    <property type="match status" value="1"/>
</dbReference>
<dbReference type="InterPro" id="IPR029044">
    <property type="entry name" value="Nucleotide-diphossugar_trans"/>
</dbReference>
<keyword evidence="3" id="KW-1185">Reference proteome</keyword>
<dbReference type="SUPFAM" id="SSF53448">
    <property type="entry name" value="Nucleotide-diphospho-sugar transferases"/>
    <property type="match status" value="1"/>
</dbReference>
<evidence type="ECO:0000259" key="1">
    <source>
        <dbReference type="Pfam" id="PF00535"/>
    </source>
</evidence>
<gene>
    <name evidence="2" type="ORF">THSYN_22595</name>
</gene>
<dbReference type="EMBL" id="CP020370">
    <property type="protein sequence ID" value="AUB83460.1"/>
    <property type="molecule type" value="Genomic_DNA"/>
</dbReference>
<sequence length="329" mass="36692">MKREHGGDLTIVIPAFRAEYLHNALRSLCGQTCGDFCLLVADDASPDDIAGVIQAEGDSLALRYVRFDDNLGGHELTAQWDRATRLVQTSWVLLMGDDDELDPDLVAYFYRALEQTGAGFDLYRFNTRRIDGAGVVQAVNSEHPLLESSLQFVSARFRGERASYTCEYIFRRAAWEQLGGFVSFPLAWCSDDATWAALGDRKGIYTVAGARASWRLSGRNISSARPEIALQKLRAQSAYLSWLAEQQLGNSDRASPGPTTRQRLRGEAANWFHVGLWRSGCWVPVGAALVMAREADRFTRLGVLYHLARVFKHDLDLMKKGLLGWLRGG</sequence>
<organism evidence="2 3">
    <name type="scientific">Candidatus Thiodictyon syntrophicum</name>
    <dbReference type="NCBI Taxonomy" id="1166950"/>
    <lineage>
        <taxon>Bacteria</taxon>
        <taxon>Pseudomonadati</taxon>
        <taxon>Pseudomonadota</taxon>
        <taxon>Gammaproteobacteria</taxon>
        <taxon>Chromatiales</taxon>
        <taxon>Chromatiaceae</taxon>
        <taxon>Thiodictyon</taxon>
    </lineage>
</organism>
<dbReference type="CDD" id="cd00761">
    <property type="entry name" value="Glyco_tranf_GTA_type"/>
    <property type="match status" value="1"/>
</dbReference>
<dbReference type="PANTHER" id="PTHR43685:SF2">
    <property type="entry name" value="GLYCOSYLTRANSFERASE 2-LIKE DOMAIN-CONTAINING PROTEIN"/>
    <property type="match status" value="1"/>
</dbReference>
<feature type="domain" description="Glycosyltransferase 2-like" evidence="1">
    <location>
        <begin position="10"/>
        <end position="132"/>
    </location>
</feature>
<evidence type="ECO:0000313" key="3">
    <source>
        <dbReference type="Proteomes" id="UP000232638"/>
    </source>
</evidence>
<dbReference type="RefSeq" id="WP_100921147.1">
    <property type="nucleotide sequence ID" value="NZ_CP020370.1"/>
</dbReference>
<proteinExistence type="predicted"/>
<dbReference type="KEGG" id="tsy:THSYN_22595"/>
<dbReference type="Proteomes" id="UP000232638">
    <property type="component" value="Chromosome"/>
</dbReference>
<dbReference type="InterPro" id="IPR050834">
    <property type="entry name" value="Glycosyltransf_2"/>
</dbReference>
<dbReference type="OrthoDB" id="9179784at2"/>
<dbReference type="AlphaFoldDB" id="A0A2K8UD00"/>